<feature type="binding site" evidence="12 15">
    <location>
        <position position="56"/>
    </location>
    <ligand>
        <name>pyruvate</name>
        <dbReference type="ChEBI" id="CHEBI:15361"/>
    </ligand>
</feature>
<feature type="active site" description="Schiff-base intermediate with substrate" evidence="12 14">
    <location>
        <position position="171"/>
    </location>
</feature>
<evidence type="ECO:0000256" key="7">
    <source>
        <dbReference type="ARBA" id="ARBA00022915"/>
    </source>
</evidence>
<proteinExistence type="inferred from homology"/>
<dbReference type="NCBIfam" id="TIGR00674">
    <property type="entry name" value="dapA"/>
    <property type="match status" value="1"/>
</dbReference>
<keyword evidence="7 12" id="KW-0220">Diaminopimelate biosynthesis</keyword>
<evidence type="ECO:0000256" key="13">
    <source>
        <dbReference type="PIRNR" id="PIRNR001365"/>
    </source>
</evidence>
<dbReference type="InterPro" id="IPR005263">
    <property type="entry name" value="DapA"/>
</dbReference>
<comment type="subunit">
    <text evidence="12">Homotetramer; dimer of dimers.</text>
</comment>
<keyword evidence="10 12" id="KW-0704">Schiff base</keyword>
<accession>A0A561XN34</accession>
<evidence type="ECO:0000313" key="17">
    <source>
        <dbReference type="Proteomes" id="UP000321485"/>
    </source>
</evidence>
<evidence type="ECO:0000256" key="12">
    <source>
        <dbReference type="HAMAP-Rule" id="MF_00418"/>
    </source>
</evidence>
<evidence type="ECO:0000256" key="1">
    <source>
        <dbReference type="ARBA" id="ARBA00003294"/>
    </source>
</evidence>
<feature type="binding site" evidence="12 15">
    <location>
        <position position="211"/>
    </location>
    <ligand>
        <name>pyruvate</name>
        <dbReference type="ChEBI" id="CHEBI:15361"/>
    </ligand>
</feature>
<evidence type="ECO:0000256" key="6">
    <source>
        <dbReference type="ARBA" id="ARBA00022605"/>
    </source>
</evidence>
<comment type="pathway">
    <text evidence="2 12">Amino-acid biosynthesis; L-lysine biosynthesis via DAP pathway; (S)-tetrahydrodipicolinate from L-aspartate: step 3/4.</text>
</comment>
<dbReference type="HAMAP" id="MF_00418">
    <property type="entry name" value="DapA"/>
    <property type="match status" value="1"/>
</dbReference>
<evidence type="ECO:0000256" key="2">
    <source>
        <dbReference type="ARBA" id="ARBA00005120"/>
    </source>
</evidence>
<dbReference type="CDD" id="cd00950">
    <property type="entry name" value="DHDPS"/>
    <property type="match status" value="1"/>
</dbReference>
<dbReference type="SUPFAM" id="SSF51569">
    <property type="entry name" value="Aldolase"/>
    <property type="match status" value="1"/>
</dbReference>
<dbReference type="AlphaFoldDB" id="A0A561XN34"/>
<evidence type="ECO:0000256" key="10">
    <source>
        <dbReference type="ARBA" id="ARBA00023270"/>
    </source>
</evidence>
<evidence type="ECO:0000256" key="14">
    <source>
        <dbReference type="PIRSR" id="PIRSR001365-1"/>
    </source>
</evidence>
<evidence type="ECO:0000313" key="16">
    <source>
        <dbReference type="EMBL" id="TWG37523.1"/>
    </source>
</evidence>
<dbReference type="PRINTS" id="PR00146">
    <property type="entry name" value="DHPICSNTHASE"/>
</dbReference>
<keyword evidence="6 12" id="KW-0028">Amino-acid biosynthesis</keyword>
<feature type="site" description="Part of a proton relay during catalysis" evidence="12">
    <location>
        <position position="117"/>
    </location>
</feature>
<dbReference type="SMART" id="SM01130">
    <property type="entry name" value="DHDPS"/>
    <property type="match status" value="1"/>
</dbReference>
<dbReference type="InterPro" id="IPR020625">
    <property type="entry name" value="Schiff_base-form_aldolases_AS"/>
</dbReference>
<gene>
    <name evidence="12" type="primary">dapA</name>
    <name evidence="16" type="ORF">ATF69_2571</name>
</gene>
<name>A0A561XN34_ACIDE</name>
<dbReference type="InterPro" id="IPR002220">
    <property type="entry name" value="DapA-like"/>
</dbReference>
<feature type="active site" description="Proton donor/acceptor" evidence="12 14">
    <location>
        <position position="143"/>
    </location>
</feature>
<comment type="subcellular location">
    <subcellularLocation>
        <location evidence="12">Cytoplasm</location>
    </subcellularLocation>
</comment>
<evidence type="ECO:0000256" key="8">
    <source>
        <dbReference type="ARBA" id="ARBA00023154"/>
    </source>
</evidence>
<keyword evidence="8 12" id="KW-0457">Lysine biosynthesis</keyword>
<dbReference type="GeneID" id="51111630"/>
<comment type="catalytic activity">
    <reaction evidence="11 12">
        <text>L-aspartate 4-semialdehyde + pyruvate = (2S,4S)-4-hydroxy-2,3,4,5-tetrahydrodipicolinate + H2O + H(+)</text>
        <dbReference type="Rhea" id="RHEA:34171"/>
        <dbReference type="ChEBI" id="CHEBI:15361"/>
        <dbReference type="ChEBI" id="CHEBI:15377"/>
        <dbReference type="ChEBI" id="CHEBI:15378"/>
        <dbReference type="ChEBI" id="CHEBI:67139"/>
        <dbReference type="ChEBI" id="CHEBI:537519"/>
        <dbReference type="EC" id="4.3.3.7"/>
    </reaction>
</comment>
<comment type="caution">
    <text evidence="12">Was originally thought to be a dihydrodipicolinate synthase (DHDPS), catalyzing the condensation of (S)-aspartate-beta-semialdehyde [(S)-ASA] and pyruvate to dihydrodipicolinate (DHDP). However, it was shown in E.coli that the product of the enzymatic reaction is not dihydrodipicolinate but in fact (4S)-4-hydroxy-2,3,4,5-tetrahydro-(2S)-dipicolinic acid (HTPA), and that the consecutive dehydration reaction leading to DHDP is not spontaneous but catalyzed by DapB.</text>
</comment>
<evidence type="ECO:0000256" key="5">
    <source>
        <dbReference type="ARBA" id="ARBA00022490"/>
    </source>
</evidence>
<dbReference type="GO" id="GO:0005737">
    <property type="term" value="C:cytoplasm"/>
    <property type="evidence" value="ECO:0007669"/>
    <property type="project" value="UniProtKB-SubCell"/>
</dbReference>
<keyword evidence="9 12" id="KW-0456">Lyase</keyword>
<dbReference type="UniPathway" id="UPA00034">
    <property type="reaction ID" value="UER00017"/>
</dbReference>
<dbReference type="GO" id="GO:0009089">
    <property type="term" value="P:lysine biosynthetic process via diaminopimelate"/>
    <property type="evidence" value="ECO:0007669"/>
    <property type="project" value="UniProtKB-UniRule"/>
</dbReference>
<reference evidence="16 17" key="1">
    <citation type="journal article" date="2015" name="Stand. Genomic Sci.">
        <title>Genomic Encyclopedia of Bacterial and Archaeal Type Strains, Phase III: the genomes of soil and plant-associated and newly described type strains.</title>
        <authorList>
            <person name="Whitman W.B."/>
            <person name="Woyke T."/>
            <person name="Klenk H.P."/>
            <person name="Zhou Y."/>
            <person name="Lilburn T.G."/>
            <person name="Beck B.J."/>
            <person name="De Vos P."/>
            <person name="Vandamme P."/>
            <person name="Eisen J.A."/>
            <person name="Garrity G."/>
            <person name="Hugenholtz P."/>
            <person name="Kyrpides N.C."/>
        </authorList>
    </citation>
    <scope>NUCLEOTIDE SEQUENCE [LARGE SCALE GENOMIC DNA]</scope>
    <source>
        <strain evidence="16 17">DSM 64</strain>
    </source>
</reference>
<evidence type="ECO:0000256" key="15">
    <source>
        <dbReference type="PIRSR" id="PIRSR001365-2"/>
    </source>
</evidence>
<dbReference type="RefSeq" id="WP_146871198.1">
    <property type="nucleotide sequence ID" value="NZ_VJWE01000013.1"/>
</dbReference>
<dbReference type="GO" id="GO:0008840">
    <property type="term" value="F:4-hydroxy-tetrahydrodipicolinate synthase activity"/>
    <property type="evidence" value="ECO:0007669"/>
    <property type="project" value="UniProtKB-UniRule"/>
</dbReference>
<evidence type="ECO:0000256" key="11">
    <source>
        <dbReference type="ARBA" id="ARBA00047836"/>
    </source>
</evidence>
<dbReference type="PANTHER" id="PTHR12128">
    <property type="entry name" value="DIHYDRODIPICOLINATE SYNTHASE"/>
    <property type="match status" value="1"/>
</dbReference>
<evidence type="ECO:0000256" key="4">
    <source>
        <dbReference type="ARBA" id="ARBA00012086"/>
    </source>
</evidence>
<dbReference type="PIRSF" id="PIRSF001365">
    <property type="entry name" value="DHDPS"/>
    <property type="match status" value="1"/>
</dbReference>
<dbReference type="GO" id="GO:0019877">
    <property type="term" value="P:diaminopimelate biosynthetic process"/>
    <property type="evidence" value="ECO:0007669"/>
    <property type="project" value="UniProtKB-UniRule"/>
</dbReference>
<dbReference type="Gene3D" id="3.20.20.70">
    <property type="entry name" value="Aldolase class I"/>
    <property type="match status" value="1"/>
</dbReference>
<dbReference type="Proteomes" id="UP000321485">
    <property type="component" value="Unassembled WGS sequence"/>
</dbReference>
<comment type="caution">
    <text evidence="16">The sequence shown here is derived from an EMBL/GenBank/DDBJ whole genome shotgun (WGS) entry which is preliminary data.</text>
</comment>
<comment type="similarity">
    <text evidence="3 12 13">Belongs to the DapA family.</text>
</comment>
<dbReference type="EC" id="4.3.3.7" evidence="4 12"/>
<protein>
    <recommendedName>
        <fullName evidence="4 12">4-hydroxy-tetrahydrodipicolinate synthase</fullName>
        <shortName evidence="12">HTPA synthase</shortName>
        <ecNumber evidence="4 12">4.3.3.7</ecNumber>
    </recommendedName>
</protein>
<feature type="site" description="Part of a proton relay during catalysis" evidence="12">
    <location>
        <position position="55"/>
    </location>
</feature>
<keyword evidence="5 12" id="KW-0963">Cytoplasm</keyword>
<sequence length="292" mass="30947">MSATDTATSHQPLFSGLWIALVTPFKDGAVDHPALAALTTRLRADGVAGFVACGSTGEAAALDKAEQLQVLDTVLSAAQGLPVVMGVSGYHQGQVLEQVQALAHYPVAGLLVSAPHYIRPSQEGLLHWFRTLADASAVPLLIYDIPYRTGATLTTETLLALAAHPRIEAIKDCGGNTAKTQALIADGRLQVLTGEDAQIFHTLALGGAGAISACAHWQTPLFVELMALLRQGDLPAARHLWQALQPWVEACFAEPNPAPLKAMLAHAGWMHSELRAPMMPASKALQDRLKAL</sequence>
<evidence type="ECO:0000256" key="9">
    <source>
        <dbReference type="ARBA" id="ARBA00023239"/>
    </source>
</evidence>
<organism evidence="16 17">
    <name type="scientific">Acidovorax delafieldii</name>
    <name type="common">Pseudomonas delafieldii</name>
    <dbReference type="NCBI Taxonomy" id="47920"/>
    <lineage>
        <taxon>Bacteria</taxon>
        <taxon>Pseudomonadati</taxon>
        <taxon>Pseudomonadota</taxon>
        <taxon>Betaproteobacteria</taxon>
        <taxon>Burkholderiales</taxon>
        <taxon>Comamonadaceae</taxon>
        <taxon>Acidovorax</taxon>
    </lineage>
</organism>
<dbReference type="PROSITE" id="PS00666">
    <property type="entry name" value="DHDPS_2"/>
    <property type="match status" value="1"/>
</dbReference>
<dbReference type="EMBL" id="VJWE01000013">
    <property type="protein sequence ID" value="TWG37523.1"/>
    <property type="molecule type" value="Genomic_DNA"/>
</dbReference>
<dbReference type="PANTHER" id="PTHR12128:SF66">
    <property type="entry name" value="4-HYDROXY-2-OXOGLUTARATE ALDOLASE, MITOCHONDRIAL"/>
    <property type="match status" value="1"/>
</dbReference>
<comment type="function">
    <text evidence="1 12">Catalyzes the condensation of (S)-aspartate-beta-semialdehyde [(S)-ASA] and pyruvate to 4-hydroxy-tetrahydrodipicolinate (HTPA).</text>
</comment>
<dbReference type="InterPro" id="IPR013785">
    <property type="entry name" value="Aldolase_TIM"/>
</dbReference>
<dbReference type="Pfam" id="PF00701">
    <property type="entry name" value="DHDPS"/>
    <property type="match status" value="1"/>
</dbReference>
<evidence type="ECO:0000256" key="3">
    <source>
        <dbReference type="ARBA" id="ARBA00007592"/>
    </source>
</evidence>